<dbReference type="InterPro" id="IPR036249">
    <property type="entry name" value="Thioredoxin-like_sf"/>
</dbReference>
<proteinExistence type="inferred from homology"/>
<dbReference type="InterPro" id="IPR016039">
    <property type="entry name" value="Thiolase-like"/>
</dbReference>
<keyword evidence="2 4" id="KW-0808">Transferase</keyword>
<keyword evidence="3 4" id="KW-0012">Acyltransferase</keyword>
<dbReference type="SUPFAM" id="SSF53901">
    <property type="entry name" value="Thiolase-like"/>
    <property type="match status" value="1"/>
</dbReference>
<reference evidence="7" key="1">
    <citation type="submission" date="2021-05" db="EMBL/GenBank/DDBJ databases">
        <authorList>
            <person name="Alioto T."/>
            <person name="Alioto T."/>
            <person name="Gomez Garrido J."/>
        </authorList>
    </citation>
    <scope>NUCLEOTIDE SEQUENCE</scope>
</reference>
<dbReference type="GO" id="GO:0003985">
    <property type="term" value="F:acetyl-CoA C-acetyltransferase activity"/>
    <property type="evidence" value="ECO:0007669"/>
    <property type="project" value="TreeGrafter"/>
</dbReference>
<dbReference type="Pfam" id="PF00108">
    <property type="entry name" value="Thiolase_N"/>
    <property type="match status" value="1"/>
</dbReference>
<comment type="similarity">
    <text evidence="1 4">Belongs to the thiolase-like superfamily. Thiolase family.</text>
</comment>
<dbReference type="InterPro" id="IPR008554">
    <property type="entry name" value="Glutaredoxin-like"/>
</dbReference>
<sequence length="429" mass="47735">MNSARILRSWIGEVYLASCVRTPLGRYNGSLKHVTDSRLGAIVIDSVLQRSAIDKTNVDHVLIETNDTAMRDMMSFAGLSDTTNYSIVCGCNGLKSIAPAIDLLTSGGVNVTVSGGTSTWSDQDYTKCIELLNQNIHTKNAYLRGKYLCAGLTRLEKAKKNGCLLEETQPIIIPGHPRLNRSPVTLIEDESEVRNPQDGPLGSFVDGAAACVLTTKHFLSDIKVSPIGIVSSLVEASSPEQSAKSILEANNLSQSDIDLWQINDISFDSYHRTLSELHINEDRVNIHSGTAIMGYNAGMSGLHNMIQLVQLLKPNQKGIVVHGTFESAMSILIEKLPVKSNFITPQKKPVLTLYTKDPCPLCDELKLELAPYIERVHLEEVYLTPESYWYKLYRYEIPVLFLGGRFVCRNKFDSRVFEKILRDIEDELQ</sequence>
<evidence type="ECO:0000259" key="5">
    <source>
        <dbReference type="Pfam" id="PF00108"/>
    </source>
</evidence>
<dbReference type="Gene3D" id="3.40.30.10">
    <property type="entry name" value="Glutaredoxin"/>
    <property type="match status" value="1"/>
</dbReference>
<dbReference type="Pfam" id="PF05768">
    <property type="entry name" value="Glrx-like"/>
    <property type="match status" value="1"/>
</dbReference>
<dbReference type="SUPFAM" id="SSF52833">
    <property type="entry name" value="Thioredoxin-like"/>
    <property type="match status" value="1"/>
</dbReference>
<dbReference type="Gene3D" id="3.40.47.10">
    <property type="match status" value="2"/>
</dbReference>
<evidence type="ECO:0000259" key="6">
    <source>
        <dbReference type="Pfam" id="PF02803"/>
    </source>
</evidence>
<dbReference type="AlphaFoldDB" id="A0A8D8TIL4"/>
<accession>A0A8D8TIL4</accession>
<name>A0A8D8TIL4_9HEMI</name>
<feature type="domain" description="Thiolase C-terminal" evidence="6">
    <location>
        <begin position="237"/>
        <end position="321"/>
    </location>
</feature>
<dbReference type="EMBL" id="HBUF01278212">
    <property type="protein sequence ID" value="CAG6686775.1"/>
    <property type="molecule type" value="Transcribed_RNA"/>
</dbReference>
<dbReference type="GO" id="GO:0006635">
    <property type="term" value="P:fatty acid beta-oxidation"/>
    <property type="evidence" value="ECO:0007669"/>
    <property type="project" value="TreeGrafter"/>
</dbReference>
<evidence type="ECO:0000256" key="1">
    <source>
        <dbReference type="ARBA" id="ARBA00010982"/>
    </source>
</evidence>
<evidence type="ECO:0000256" key="2">
    <source>
        <dbReference type="ARBA" id="ARBA00022679"/>
    </source>
</evidence>
<dbReference type="GO" id="GO:0005739">
    <property type="term" value="C:mitochondrion"/>
    <property type="evidence" value="ECO:0007669"/>
    <property type="project" value="TreeGrafter"/>
</dbReference>
<dbReference type="InterPro" id="IPR020617">
    <property type="entry name" value="Thiolase_C"/>
</dbReference>
<evidence type="ECO:0000313" key="7">
    <source>
        <dbReference type="EMBL" id="CAG6686775.1"/>
    </source>
</evidence>
<dbReference type="PANTHER" id="PTHR18919:SF156">
    <property type="entry name" value="ACETYL-COA ACETYLTRANSFERASE, MITOCHONDRIAL"/>
    <property type="match status" value="1"/>
</dbReference>
<dbReference type="InterPro" id="IPR020616">
    <property type="entry name" value="Thiolase_N"/>
</dbReference>
<evidence type="ECO:0000256" key="4">
    <source>
        <dbReference type="RuleBase" id="RU003557"/>
    </source>
</evidence>
<feature type="domain" description="Thiolase N-terminal" evidence="5">
    <location>
        <begin position="14"/>
        <end position="163"/>
    </location>
</feature>
<dbReference type="Pfam" id="PF02803">
    <property type="entry name" value="Thiolase_C"/>
    <property type="match status" value="1"/>
</dbReference>
<evidence type="ECO:0000256" key="3">
    <source>
        <dbReference type="ARBA" id="ARBA00023315"/>
    </source>
</evidence>
<protein>
    <submittedName>
        <fullName evidence="7">Acetyl-CoA acetyltransferase, mitochondrial</fullName>
    </submittedName>
</protein>
<dbReference type="PANTHER" id="PTHR18919">
    <property type="entry name" value="ACETYL-COA C-ACYLTRANSFERASE"/>
    <property type="match status" value="1"/>
</dbReference>
<organism evidence="7">
    <name type="scientific">Cacopsylla melanoneura</name>
    <dbReference type="NCBI Taxonomy" id="428564"/>
    <lineage>
        <taxon>Eukaryota</taxon>
        <taxon>Metazoa</taxon>
        <taxon>Ecdysozoa</taxon>
        <taxon>Arthropoda</taxon>
        <taxon>Hexapoda</taxon>
        <taxon>Insecta</taxon>
        <taxon>Pterygota</taxon>
        <taxon>Neoptera</taxon>
        <taxon>Paraneoptera</taxon>
        <taxon>Hemiptera</taxon>
        <taxon>Sternorrhyncha</taxon>
        <taxon>Psylloidea</taxon>
        <taxon>Psyllidae</taxon>
        <taxon>Psyllinae</taxon>
        <taxon>Cacopsylla</taxon>
    </lineage>
</organism>